<dbReference type="AlphaFoldDB" id="A0A518GLU3"/>
<sequence>MFSILKISAFPNIESTEVSARMVDRKDTVLVSQSTLLVGSTYC</sequence>
<dbReference type="EMBL" id="CP036299">
    <property type="protein sequence ID" value="QDV29547.1"/>
    <property type="molecule type" value="Genomic_DNA"/>
</dbReference>
<gene>
    <name evidence="1" type="ORF">Spb1_14550</name>
</gene>
<dbReference type="Proteomes" id="UP000315349">
    <property type="component" value="Chromosome"/>
</dbReference>
<name>A0A518GLU3_9PLAN</name>
<proteinExistence type="predicted"/>
<accession>A0A518GLU3</accession>
<organism evidence="1 2">
    <name type="scientific">Planctopirus ephydatiae</name>
    <dbReference type="NCBI Taxonomy" id="2528019"/>
    <lineage>
        <taxon>Bacteria</taxon>
        <taxon>Pseudomonadati</taxon>
        <taxon>Planctomycetota</taxon>
        <taxon>Planctomycetia</taxon>
        <taxon>Planctomycetales</taxon>
        <taxon>Planctomycetaceae</taxon>
        <taxon>Planctopirus</taxon>
    </lineage>
</organism>
<protein>
    <submittedName>
        <fullName evidence="1">Uncharacterized protein</fullName>
    </submittedName>
</protein>
<dbReference type="KEGG" id="peh:Spb1_14550"/>
<keyword evidence="2" id="KW-1185">Reference proteome</keyword>
<evidence type="ECO:0000313" key="1">
    <source>
        <dbReference type="EMBL" id="QDV29547.1"/>
    </source>
</evidence>
<evidence type="ECO:0000313" key="2">
    <source>
        <dbReference type="Proteomes" id="UP000315349"/>
    </source>
</evidence>
<reference evidence="1 2" key="1">
    <citation type="submission" date="2019-02" db="EMBL/GenBank/DDBJ databases">
        <title>Deep-cultivation of Planctomycetes and their phenomic and genomic characterization uncovers novel biology.</title>
        <authorList>
            <person name="Wiegand S."/>
            <person name="Jogler M."/>
            <person name="Boedeker C."/>
            <person name="Pinto D."/>
            <person name="Vollmers J."/>
            <person name="Rivas-Marin E."/>
            <person name="Kohn T."/>
            <person name="Peeters S.H."/>
            <person name="Heuer A."/>
            <person name="Rast P."/>
            <person name="Oberbeckmann S."/>
            <person name="Bunk B."/>
            <person name="Jeske O."/>
            <person name="Meyerdierks A."/>
            <person name="Storesund J.E."/>
            <person name="Kallscheuer N."/>
            <person name="Luecker S."/>
            <person name="Lage O.M."/>
            <person name="Pohl T."/>
            <person name="Merkel B.J."/>
            <person name="Hornburger P."/>
            <person name="Mueller R.-W."/>
            <person name="Bruemmer F."/>
            <person name="Labrenz M."/>
            <person name="Spormann A.M."/>
            <person name="Op den Camp H."/>
            <person name="Overmann J."/>
            <person name="Amann R."/>
            <person name="Jetten M.S.M."/>
            <person name="Mascher T."/>
            <person name="Medema M.H."/>
            <person name="Devos D.P."/>
            <person name="Kaster A.-K."/>
            <person name="Ovreas L."/>
            <person name="Rohde M."/>
            <person name="Galperin M.Y."/>
            <person name="Jogler C."/>
        </authorList>
    </citation>
    <scope>NUCLEOTIDE SEQUENCE [LARGE SCALE GENOMIC DNA]</scope>
    <source>
        <strain evidence="1 2">Spb1</strain>
    </source>
</reference>